<dbReference type="EMBL" id="JACGCM010000698">
    <property type="protein sequence ID" value="KAF6168280.1"/>
    <property type="molecule type" value="Genomic_DNA"/>
</dbReference>
<accession>A0A7J7NMM9</accession>
<proteinExistence type="predicted"/>
<comment type="caution">
    <text evidence="1">The sequence shown here is derived from an EMBL/GenBank/DDBJ whole genome shotgun (WGS) entry which is preliminary data.</text>
</comment>
<evidence type="ECO:0000313" key="2">
    <source>
        <dbReference type="Proteomes" id="UP000541444"/>
    </source>
</evidence>
<keyword evidence="2" id="KW-1185">Reference proteome</keyword>
<reference evidence="1 2" key="1">
    <citation type="journal article" date="2020" name="IScience">
        <title>Genome Sequencing of the Endangered Kingdonia uniflora (Circaeasteraceae, Ranunculales) Reveals Potential Mechanisms of Evolutionary Specialization.</title>
        <authorList>
            <person name="Sun Y."/>
            <person name="Deng T."/>
            <person name="Zhang A."/>
            <person name="Moore M.J."/>
            <person name="Landis J.B."/>
            <person name="Lin N."/>
            <person name="Zhang H."/>
            <person name="Zhang X."/>
            <person name="Huang J."/>
            <person name="Zhang X."/>
            <person name="Sun H."/>
            <person name="Wang H."/>
        </authorList>
    </citation>
    <scope>NUCLEOTIDE SEQUENCE [LARGE SCALE GENOMIC DNA]</scope>
    <source>
        <strain evidence="1">TB1705</strain>
        <tissue evidence="1">Leaf</tissue>
    </source>
</reference>
<organism evidence="1 2">
    <name type="scientific">Kingdonia uniflora</name>
    <dbReference type="NCBI Taxonomy" id="39325"/>
    <lineage>
        <taxon>Eukaryota</taxon>
        <taxon>Viridiplantae</taxon>
        <taxon>Streptophyta</taxon>
        <taxon>Embryophyta</taxon>
        <taxon>Tracheophyta</taxon>
        <taxon>Spermatophyta</taxon>
        <taxon>Magnoliopsida</taxon>
        <taxon>Ranunculales</taxon>
        <taxon>Circaeasteraceae</taxon>
        <taxon>Kingdonia</taxon>
    </lineage>
</organism>
<dbReference type="Proteomes" id="UP000541444">
    <property type="component" value="Unassembled WGS sequence"/>
</dbReference>
<sequence>MEDRLVVCFGEMIINFISTVGGVSLAETPVFKKAASRAPVNVTLKYQDKEGIIFHYIRILNNLSSDSDLCKNEGRLKEALLFANAYSAIILTEKGAIPAVSTREVILQILPKAVI</sequence>
<evidence type="ECO:0000313" key="1">
    <source>
        <dbReference type="EMBL" id="KAF6168280.1"/>
    </source>
</evidence>
<gene>
    <name evidence="1" type="ORF">GIB67_014515</name>
</gene>
<dbReference type="Gene3D" id="3.40.1190.20">
    <property type="match status" value="1"/>
</dbReference>
<protein>
    <submittedName>
        <fullName evidence="1">Uncharacterized protein</fullName>
    </submittedName>
</protein>
<dbReference type="OrthoDB" id="1934760at2759"/>
<dbReference type="InterPro" id="IPR029056">
    <property type="entry name" value="Ribokinase-like"/>
</dbReference>
<name>A0A7J7NMM9_9MAGN</name>
<dbReference type="AlphaFoldDB" id="A0A7J7NMM9"/>